<dbReference type="Proteomes" id="UP001208540">
    <property type="component" value="Unassembled WGS sequence"/>
</dbReference>
<evidence type="ECO:0000313" key="3">
    <source>
        <dbReference type="Proteomes" id="UP001208540"/>
    </source>
</evidence>
<evidence type="ECO:0000313" key="1">
    <source>
        <dbReference type="EMBL" id="MCW7525673.1"/>
    </source>
</evidence>
<evidence type="ECO:0008006" key="5">
    <source>
        <dbReference type="Google" id="ProtNLM"/>
    </source>
</evidence>
<dbReference type="EMBL" id="JAMQPL010000002">
    <property type="protein sequence ID" value="MCW7530212.1"/>
    <property type="molecule type" value="Genomic_DNA"/>
</dbReference>
<proteinExistence type="predicted"/>
<keyword evidence="4" id="KW-1185">Reference proteome</keyword>
<sequence>MIKTEKLNALFEKWKNSHPEFKNSFVSDGIINEEEYLKAKVKILVLTKESNNPEQSEEDYRDWWKYGIKFGFSRRIAEWSYGILNNFPPVQSISEENLIDSIRKIAFMNVKKIAGGSTANDAELEHYLNRDKEFILEQIAIIEPDVIITGIAKDEYLNLLYPNLKLKSSGYDILIGKEKNMKFVSFYHPSYRVPRAMAYALLKEVCLSEEFKSLD</sequence>
<dbReference type="EMBL" id="JAMQPM010000002">
    <property type="protein sequence ID" value="MCW7525673.1"/>
    <property type="molecule type" value="Genomic_DNA"/>
</dbReference>
<dbReference type="RefSeq" id="WP_265350997.1">
    <property type="nucleotide sequence ID" value="NZ_JAMQPL010000002.1"/>
</dbReference>
<gene>
    <name evidence="1" type="ORF">ND861_04885</name>
    <name evidence="2" type="ORF">ND862_08335</name>
</gene>
<reference evidence="2 4" key="1">
    <citation type="submission" date="2022-06" db="EMBL/GenBank/DDBJ databases">
        <title>Leptospira isolates from biofilms formed at urban environments.</title>
        <authorList>
            <person name="Ribeiro P.S."/>
            <person name="Sousa T."/>
            <person name="Carvalho N."/>
            <person name="Aburjaile F."/>
            <person name="Neves F."/>
            <person name="Oliveira D."/>
            <person name="Blanco L."/>
            <person name="Lima J."/>
            <person name="Costa F."/>
            <person name="Brenig B."/>
            <person name="Soares S."/>
            <person name="Ramos R."/>
            <person name="Goes-Neto A."/>
            <person name="Matiuzzi M."/>
            <person name="Azevedo V."/>
            <person name="Ristow P."/>
        </authorList>
    </citation>
    <scope>NUCLEOTIDE SEQUENCE</scope>
    <source>
        <strain evidence="1 4">VSF19</strain>
        <strain evidence="2">VSF20</strain>
    </source>
</reference>
<evidence type="ECO:0000313" key="2">
    <source>
        <dbReference type="EMBL" id="MCW7530212.1"/>
    </source>
</evidence>
<accession>A0AAW5VJM5</accession>
<organism evidence="2 3">
    <name type="scientific">Leptospira soteropolitanensis</name>
    <dbReference type="NCBI Taxonomy" id="2950025"/>
    <lineage>
        <taxon>Bacteria</taxon>
        <taxon>Pseudomonadati</taxon>
        <taxon>Spirochaetota</taxon>
        <taxon>Spirochaetia</taxon>
        <taxon>Leptospirales</taxon>
        <taxon>Leptospiraceae</taxon>
        <taxon>Leptospira</taxon>
    </lineage>
</organism>
<dbReference type="AlphaFoldDB" id="A0AAW5VJM5"/>
<comment type="caution">
    <text evidence="2">The sequence shown here is derived from an EMBL/GenBank/DDBJ whole genome shotgun (WGS) entry which is preliminary data.</text>
</comment>
<evidence type="ECO:0000313" key="4">
    <source>
        <dbReference type="Proteomes" id="UP001208912"/>
    </source>
</evidence>
<protein>
    <recommendedName>
        <fullName evidence="5">Uracil-DNA glycosylase</fullName>
    </recommendedName>
</protein>
<dbReference type="Proteomes" id="UP001208912">
    <property type="component" value="Unassembled WGS sequence"/>
</dbReference>
<name>A0AAW5VJM5_9LEPT</name>